<name>A0A9P8FFD3_AURME</name>
<reference evidence="2" key="1">
    <citation type="journal article" date="2021" name="J Fungi (Basel)">
        <title>Virulence traits and population genomics of the black yeast Aureobasidium melanogenum.</title>
        <authorList>
            <person name="Cernosa A."/>
            <person name="Sun X."/>
            <person name="Gostincar C."/>
            <person name="Fang C."/>
            <person name="Gunde-Cimerman N."/>
            <person name="Song Z."/>
        </authorList>
    </citation>
    <scope>NUCLEOTIDE SEQUENCE</scope>
    <source>
        <strain evidence="2">EXF-9298</strain>
    </source>
</reference>
<proteinExistence type="predicted"/>
<evidence type="ECO:0000313" key="2">
    <source>
        <dbReference type="EMBL" id="KAG9970825.1"/>
    </source>
</evidence>
<dbReference type="InterPro" id="IPR038883">
    <property type="entry name" value="AN11006-like"/>
</dbReference>
<dbReference type="PANTHER" id="PTHR42085:SF2">
    <property type="entry name" value="F-BOX DOMAIN-CONTAINING PROTEIN"/>
    <property type="match status" value="1"/>
</dbReference>
<comment type="caution">
    <text evidence="2">The sequence shown here is derived from an EMBL/GenBank/DDBJ whole genome shotgun (WGS) entry which is preliminary data.</text>
</comment>
<dbReference type="PANTHER" id="PTHR42085">
    <property type="entry name" value="F-BOX DOMAIN-CONTAINING PROTEIN"/>
    <property type="match status" value="1"/>
</dbReference>
<reference evidence="2" key="2">
    <citation type="submission" date="2021-08" db="EMBL/GenBank/DDBJ databases">
        <authorList>
            <person name="Gostincar C."/>
            <person name="Sun X."/>
            <person name="Song Z."/>
            <person name="Gunde-Cimerman N."/>
        </authorList>
    </citation>
    <scope>NUCLEOTIDE SEQUENCE</scope>
    <source>
        <strain evidence="2">EXF-9298</strain>
    </source>
</reference>
<organism evidence="2 3">
    <name type="scientific">Aureobasidium melanogenum</name>
    <name type="common">Aureobasidium pullulans var. melanogenum</name>
    <dbReference type="NCBI Taxonomy" id="46634"/>
    <lineage>
        <taxon>Eukaryota</taxon>
        <taxon>Fungi</taxon>
        <taxon>Dikarya</taxon>
        <taxon>Ascomycota</taxon>
        <taxon>Pezizomycotina</taxon>
        <taxon>Dothideomycetes</taxon>
        <taxon>Dothideomycetidae</taxon>
        <taxon>Dothideales</taxon>
        <taxon>Saccotheciaceae</taxon>
        <taxon>Aureobasidium</taxon>
    </lineage>
</organism>
<evidence type="ECO:0000259" key="1">
    <source>
        <dbReference type="Pfam" id="PF20150"/>
    </source>
</evidence>
<dbReference type="Proteomes" id="UP000729357">
    <property type="component" value="Unassembled WGS sequence"/>
</dbReference>
<dbReference type="Pfam" id="PF20150">
    <property type="entry name" value="2EXR"/>
    <property type="match status" value="1"/>
</dbReference>
<evidence type="ECO:0000313" key="3">
    <source>
        <dbReference type="Proteomes" id="UP000729357"/>
    </source>
</evidence>
<keyword evidence="3" id="KW-1185">Reference proteome</keyword>
<accession>A0A9P8FFD3</accession>
<dbReference type="AlphaFoldDB" id="A0A9P8FFD3"/>
<dbReference type="EMBL" id="JAHFXS010002779">
    <property type="protein sequence ID" value="KAG9970825.1"/>
    <property type="molecule type" value="Genomic_DNA"/>
</dbReference>
<feature type="non-terminal residue" evidence="2">
    <location>
        <position position="363"/>
    </location>
</feature>
<gene>
    <name evidence="2" type="ORF">KCU98_g14230</name>
</gene>
<dbReference type="InterPro" id="IPR045518">
    <property type="entry name" value="2EXR"/>
</dbReference>
<feature type="domain" description="2EXR" evidence="1">
    <location>
        <begin position="149"/>
        <end position="205"/>
    </location>
</feature>
<sequence length="363" mass="42278">MEIKQVKQIMPVIPPDLTENSLNKLADYVSVQLKDCKSRPWICACRYDNIDKLRLGHNMNFLSSYQSSLRRSSRIRNQSDKLSDYRAACKKLYDILHGDDLLQIPYLTWSDEILVTSLEQRGIVLPRTRNKSAYVSKLQHADVTRTFAFMDLPREIRLMVYEVALRFDEEFYTNKPSGLKPATKPALLQTCRQIREEATPIFYRINRFVLRFGKDDSVTSCRTLSWMKKYVGAADLENLRYITLSRFLHGWSYHIRIDLNCRDPLKWTLQSKYDSRHDRSCKNHRRQPQEVAFMQARFPGRQCAVVKPIQNVSLVATNLAAAHKSVDELWEACGENDRIRPSCSGLFDFIKAVKQINMNLTRG</sequence>
<protein>
    <recommendedName>
        <fullName evidence="1">2EXR domain-containing protein</fullName>
    </recommendedName>
</protein>